<keyword evidence="1" id="KW-0812">Transmembrane</keyword>
<name>A0ABW1PRV7_9FLAO</name>
<evidence type="ECO:0000256" key="1">
    <source>
        <dbReference type="SAM" id="Phobius"/>
    </source>
</evidence>
<dbReference type="Proteomes" id="UP001596287">
    <property type="component" value="Unassembled WGS sequence"/>
</dbReference>
<reference evidence="4" key="1">
    <citation type="journal article" date="2019" name="Int. J. Syst. Evol. Microbiol.">
        <title>The Global Catalogue of Microorganisms (GCM) 10K type strain sequencing project: providing services to taxonomists for standard genome sequencing and annotation.</title>
        <authorList>
            <consortium name="The Broad Institute Genomics Platform"/>
            <consortium name="The Broad Institute Genome Sequencing Center for Infectious Disease"/>
            <person name="Wu L."/>
            <person name="Ma J."/>
        </authorList>
    </citation>
    <scope>NUCLEOTIDE SEQUENCE [LARGE SCALE GENOMIC DNA]</scope>
    <source>
        <strain evidence="4">CCUG 49679</strain>
    </source>
</reference>
<organism evidence="3 4">
    <name type="scientific">Flavobacterium qiangtangense</name>
    <dbReference type="NCBI Taxonomy" id="1442595"/>
    <lineage>
        <taxon>Bacteria</taxon>
        <taxon>Pseudomonadati</taxon>
        <taxon>Bacteroidota</taxon>
        <taxon>Flavobacteriia</taxon>
        <taxon>Flavobacteriales</taxon>
        <taxon>Flavobacteriaceae</taxon>
        <taxon>Flavobacterium</taxon>
    </lineage>
</organism>
<dbReference type="EMBL" id="JBHSQB010000009">
    <property type="protein sequence ID" value="MFC6097517.1"/>
    <property type="molecule type" value="Genomic_DNA"/>
</dbReference>
<feature type="transmembrane region" description="Helical" evidence="1">
    <location>
        <begin position="12"/>
        <end position="32"/>
    </location>
</feature>
<feature type="transmembrane region" description="Helical" evidence="1">
    <location>
        <begin position="38"/>
        <end position="55"/>
    </location>
</feature>
<sequence length="137" mass="15441">MKLKRTKKIELHNYVDYTIGALLLFSPILFSLKSESTEAKIIFTTGLAVVLLNTITKHRLGLAKIITKRTHLKIDIFLGWLLAVSPFLFGFFGSIVLPHFLLGSVLILNGFLLPLSPKKNKYSVILSKEENPVYANR</sequence>
<gene>
    <name evidence="3" type="ORF">ACFPVY_12750</name>
</gene>
<evidence type="ECO:0000313" key="3">
    <source>
        <dbReference type="EMBL" id="MFC6097517.1"/>
    </source>
</evidence>
<protein>
    <recommendedName>
        <fullName evidence="2">SPW repeat-containing integral membrane domain-containing protein</fullName>
    </recommendedName>
</protein>
<keyword evidence="1" id="KW-1133">Transmembrane helix</keyword>
<keyword evidence="1" id="KW-0472">Membrane</keyword>
<evidence type="ECO:0000259" key="2">
    <source>
        <dbReference type="Pfam" id="PF03779"/>
    </source>
</evidence>
<feature type="domain" description="SPW repeat-containing integral membrane" evidence="2">
    <location>
        <begin position="12"/>
        <end position="108"/>
    </location>
</feature>
<dbReference type="InterPro" id="IPR005530">
    <property type="entry name" value="SPW"/>
</dbReference>
<dbReference type="Pfam" id="PF03779">
    <property type="entry name" value="SPW"/>
    <property type="match status" value="1"/>
</dbReference>
<evidence type="ECO:0000313" key="4">
    <source>
        <dbReference type="Proteomes" id="UP001596287"/>
    </source>
</evidence>
<comment type="caution">
    <text evidence="3">The sequence shown here is derived from an EMBL/GenBank/DDBJ whole genome shotgun (WGS) entry which is preliminary data.</text>
</comment>
<proteinExistence type="predicted"/>
<dbReference type="RefSeq" id="WP_379792478.1">
    <property type="nucleotide sequence ID" value="NZ_JBHSQB010000009.1"/>
</dbReference>
<feature type="transmembrane region" description="Helical" evidence="1">
    <location>
        <begin position="76"/>
        <end position="93"/>
    </location>
</feature>
<keyword evidence="4" id="KW-1185">Reference proteome</keyword>
<accession>A0ABW1PRV7</accession>